<reference evidence="2 3" key="1">
    <citation type="journal article" date="2021" name="Hortic Res">
        <title>Chromosome-scale assembly of the Dendrobium chrysotoxum genome enhances the understanding of orchid evolution.</title>
        <authorList>
            <person name="Zhang Y."/>
            <person name="Zhang G.Q."/>
            <person name="Zhang D."/>
            <person name="Liu X.D."/>
            <person name="Xu X.Y."/>
            <person name="Sun W.H."/>
            <person name="Yu X."/>
            <person name="Zhu X."/>
            <person name="Wang Z.W."/>
            <person name="Zhao X."/>
            <person name="Zhong W.Y."/>
            <person name="Chen H."/>
            <person name="Yin W.L."/>
            <person name="Huang T."/>
            <person name="Niu S.C."/>
            <person name="Liu Z.J."/>
        </authorList>
    </citation>
    <scope>NUCLEOTIDE SEQUENCE [LARGE SCALE GENOMIC DNA]</scope>
    <source>
        <strain evidence="2">Lindl</strain>
    </source>
</reference>
<evidence type="ECO:0000313" key="2">
    <source>
        <dbReference type="EMBL" id="KAH0457665.1"/>
    </source>
</evidence>
<proteinExistence type="predicted"/>
<keyword evidence="3" id="KW-1185">Reference proteome</keyword>
<dbReference type="AlphaFoldDB" id="A0AAV7G724"/>
<protein>
    <submittedName>
        <fullName evidence="2">Uncharacterized protein</fullName>
    </submittedName>
</protein>
<dbReference type="GO" id="GO:0006355">
    <property type="term" value="P:regulation of DNA-templated transcription"/>
    <property type="evidence" value="ECO:0007669"/>
    <property type="project" value="InterPro"/>
</dbReference>
<dbReference type="PANTHER" id="PTHR14296">
    <property type="entry name" value="REMODELING AND SPACING FACTOR 1"/>
    <property type="match status" value="1"/>
</dbReference>
<evidence type="ECO:0000256" key="1">
    <source>
        <dbReference type="SAM" id="MobiDB-lite"/>
    </source>
</evidence>
<accession>A0AAV7G724</accession>
<gene>
    <name evidence="2" type="ORF">IEQ34_012980</name>
</gene>
<organism evidence="2 3">
    <name type="scientific">Dendrobium chrysotoxum</name>
    <name type="common">Orchid</name>
    <dbReference type="NCBI Taxonomy" id="161865"/>
    <lineage>
        <taxon>Eukaryota</taxon>
        <taxon>Viridiplantae</taxon>
        <taxon>Streptophyta</taxon>
        <taxon>Embryophyta</taxon>
        <taxon>Tracheophyta</taxon>
        <taxon>Spermatophyta</taxon>
        <taxon>Magnoliopsida</taxon>
        <taxon>Liliopsida</taxon>
        <taxon>Asparagales</taxon>
        <taxon>Orchidaceae</taxon>
        <taxon>Epidendroideae</taxon>
        <taxon>Malaxideae</taxon>
        <taxon>Dendrobiinae</taxon>
        <taxon>Dendrobium</taxon>
    </lineage>
</organism>
<name>A0AAV7G724_DENCH</name>
<feature type="compositionally biased region" description="Basic and acidic residues" evidence="1">
    <location>
        <begin position="403"/>
        <end position="416"/>
    </location>
</feature>
<dbReference type="EMBL" id="JAGFBR010000012">
    <property type="protein sequence ID" value="KAH0457665.1"/>
    <property type="molecule type" value="Genomic_DNA"/>
</dbReference>
<evidence type="ECO:0000313" key="3">
    <source>
        <dbReference type="Proteomes" id="UP000775213"/>
    </source>
</evidence>
<feature type="compositionally biased region" description="Basic and acidic residues" evidence="1">
    <location>
        <begin position="370"/>
        <end position="380"/>
    </location>
</feature>
<sequence>MAEGRRLLRSSTDSNCIPEKLLLGDQTAEPLLIDEQGARIQLRQRWELAYVLNFLRVFRPVLPNNLKIPAEEIETALIAANKNLGRIHIALMKGIPPMNKSLKDPDAWITSVCRKLAKWWSWVAEGENPLRADHGREIPLYKKLDPTTRLLILKALCDIRAELISMASLPFPLVLERVKIPISLLAISLQQDDILEFIADELKKGTAIGYFRKEKMEVGDSGVTYWYEGDRVIGYRLYREIGKTCSKQKAKGMDWVAPPTFESHWETIATNLEEIPGIMDRLSSSKVPGESLVGETIKTKILPVLKKIEKKKAQQQRLALQLEGFLNCRVGPTRSCRARRPARYTFDEYDRSIDEAIEISTEANNVKPRKANEEQDKNGLSKEYPSSNGRNMDTLNENSGNDEDLKSSEIKNDLKNWDNLSNYDGEDDDYDGFGDRTGTDDEDHNKVYSDSDKENVIPPSKLAHEKKHLNVKLAAGLRRSSRNFDAYHVLTKKRMRQRPTKNAGYTEVISDSEDEKPAKNLKPITVDLSSTEDSSIVKSEEESGEDLS</sequence>
<feature type="compositionally biased region" description="Polar residues" evidence="1">
    <location>
        <begin position="384"/>
        <end position="399"/>
    </location>
</feature>
<feature type="region of interest" description="Disordered" evidence="1">
    <location>
        <begin position="364"/>
        <end position="462"/>
    </location>
</feature>
<feature type="compositionally biased region" description="Basic and acidic residues" evidence="1">
    <location>
        <begin position="433"/>
        <end position="455"/>
    </location>
</feature>
<feature type="compositionally biased region" description="Polar residues" evidence="1">
    <location>
        <begin position="527"/>
        <end position="537"/>
    </location>
</feature>
<dbReference type="GO" id="GO:0031213">
    <property type="term" value="C:RSF complex"/>
    <property type="evidence" value="ECO:0007669"/>
    <property type="project" value="InterPro"/>
</dbReference>
<dbReference type="InterPro" id="IPR028938">
    <property type="entry name" value="Rsf1-like"/>
</dbReference>
<feature type="region of interest" description="Disordered" evidence="1">
    <location>
        <begin position="496"/>
        <end position="548"/>
    </location>
</feature>
<dbReference type="PANTHER" id="PTHR14296:SF12">
    <property type="entry name" value="DDT DOMAIN-CONTAINING PROTEIN DDR4 ISOFORM X1"/>
    <property type="match status" value="1"/>
</dbReference>
<comment type="caution">
    <text evidence="2">The sequence shown here is derived from an EMBL/GenBank/DDBJ whole genome shotgun (WGS) entry which is preliminary data.</text>
</comment>
<dbReference type="Proteomes" id="UP000775213">
    <property type="component" value="Unassembled WGS sequence"/>
</dbReference>